<dbReference type="EMBL" id="DLYI01000193">
    <property type="protein sequence ID" value="HAC28988.1"/>
    <property type="molecule type" value="Genomic_DNA"/>
</dbReference>
<dbReference type="AlphaFoldDB" id="A0A3B8WMX6"/>
<dbReference type="Proteomes" id="UP000261325">
    <property type="component" value="Unassembled WGS sequence"/>
</dbReference>
<evidence type="ECO:0000313" key="2">
    <source>
        <dbReference type="Proteomes" id="UP000261325"/>
    </source>
</evidence>
<comment type="caution">
    <text evidence="1">The sequence shown here is derived from an EMBL/GenBank/DDBJ whole genome shotgun (WGS) entry which is preliminary data.</text>
</comment>
<evidence type="ECO:0000313" key="1">
    <source>
        <dbReference type="EMBL" id="HAC28988.1"/>
    </source>
</evidence>
<organism evidence="1 2">
    <name type="scientific">Marinobacter nauticus</name>
    <name type="common">Marinobacter hydrocarbonoclasticus</name>
    <name type="synonym">Marinobacter aquaeolei</name>
    <dbReference type="NCBI Taxonomy" id="2743"/>
    <lineage>
        <taxon>Bacteria</taxon>
        <taxon>Pseudomonadati</taxon>
        <taxon>Pseudomonadota</taxon>
        <taxon>Gammaproteobacteria</taxon>
        <taxon>Pseudomonadales</taxon>
        <taxon>Marinobacteraceae</taxon>
        <taxon>Marinobacter</taxon>
    </lineage>
</organism>
<protein>
    <submittedName>
        <fullName evidence="1">Cys-tRNA(Pro) deacylase</fullName>
    </submittedName>
</protein>
<proteinExistence type="predicted"/>
<feature type="non-terminal residue" evidence="1">
    <location>
        <position position="1"/>
    </location>
</feature>
<gene>
    <name evidence="1" type="ORF">DCF82_14420</name>
</gene>
<reference evidence="1 2" key="1">
    <citation type="journal article" date="2018" name="Nat. Biotechnol.">
        <title>A standardized bacterial taxonomy based on genome phylogeny substantially revises the tree of life.</title>
        <authorList>
            <person name="Parks D.H."/>
            <person name="Chuvochina M."/>
            <person name="Waite D.W."/>
            <person name="Rinke C."/>
            <person name="Skarshewski A."/>
            <person name="Chaumeil P.A."/>
            <person name="Hugenholtz P."/>
        </authorList>
    </citation>
    <scope>NUCLEOTIDE SEQUENCE [LARGE SCALE GENOMIC DNA]</scope>
    <source>
        <strain evidence="1">UBA9049</strain>
    </source>
</reference>
<name>A0A3B8WMX6_MARNT</name>
<sequence length="22" mass="2452">IELAPADLARLTQARFAPLQQE</sequence>
<accession>A0A3B8WMX6</accession>